<dbReference type="InterPro" id="IPR006594">
    <property type="entry name" value="LisH"/>
</dbReference>
<sequence>MKKEFEEYNKKYFRNIQFIYDFLDKIGMEKSLEELKNESKINYIKDYDSYFLDNTNYDSDNNINNNENDDLSDDFDINYTFLNQCIKNMNNSILCKAIDNFENILKIEIEKKNQEDEIDKKDFGNENFYINNNNFVRKKEHIYPYEDTEEKRDKQSCNKEDLESEYMNIKNYNRKEDKSEIMIDNEVEEIYYVKKNENLKATFPKFMNNQFNETKENFINDKHLGKDESSFYIHSFKNENEMNVDNYNGKLKNDDLKYSQNEYNDNIKEKCISDNMNYWDNYFSCEREICKELKVKYNNNSINKEKNDKSYSETSNILTVKYIDIYNTYTEKDRKNENIIFFKKFLPILLLVGYSDNRVKLFMVLYEKKNDNENNIEECIHMNKELDNILLSSPVMYIDINYKDNLVIVSSMNGEIYLCKINMNCIINLANIVELNNSVDDIVKNIKRDVKYISIIKNFKYHNKYSIKCKFNEDYSLFCSISNDKNLIIYEKIIDDNMSSVFYEKKKIIGLPEIPTSFLWIKENNGKESIIVSMLNSNNIIFLNSKNYNIENKVYLFDIGEKYNILNLAYNKKKNILVVCTDTSKILVYSFMKKSIIKKIYGCVLNSLSFPTIELDINGNNIYVTSDDKINGTYILIFDIKSGNIINNINNGYKIRCFQLLKKFICPFYNKINSNDIEENKKSLLVLGSFDKKIHFYSN</sequence>
<comment type="caution">
    <text evidence="1">The sequence shown here is derived from an EMBL/GenBank/DDBJ whole genome shotgun (WGS) entry which is preliminary data.</text>
</comment>
<dbReference type="GeneID" id="39733868"/>
<protein>
    <recommendedName>
        <fullName evidence="3">LisH domain-containing protein</fullName>
    </recommendedName>
</protein>
<name>A0A1J1GZ69_PLAGA</name>
<evidence type="ECO:0000313" key="1">
    <source>
        <dbReference type="EMBL" id="CRG97757.1"/>
    </source>
</evidence>
<reference evidence="1" key="1">
    <citation type="submission" date="2015-04" db="EMBL/GenBank/DDBJ databases">
        <authorList>
            <consortium name="Pathogen Informatics"/>
        </authorList>
    </citation>
    <scope>NUCLEOTIDE SEQUENCE [LARGE SCALE GENOMIC DNA]</scope>
    <source>
        <strain evidence="1">8A</strain>
    </source>
</reference>
<dbReference type="VEuPathDB" id="PlasmoDB:PGAL8A_00533500"/>
<dbReference type="Gene3D" id="2.130.10.10">
    <property type="entry name" value="YVTN repeat-like/Quinoprotein amine dehydrogenase"/>
    <property type="match status" value="1"/>
</dbReference>
<dbReference type="RefSeq" id="XP_028530558.1">
    <property type="nucleotide sequence ID" value="XM_028674179.1"/>
</dbReference>
<evidence type="ECO:0000313" key="2">
    <source>
        <dbReference type="Proteomes" id="UP000220797"/>
    </source>
</evidence>
<dbReference type="AlphaFoldDB" id="A0A1J1GZ69"/>
<accession>A0A1J1GZ69</accession>
<dbReference type="SUPFAM" id="SSF50978">
    <property type="entry name" value="WD40 repeat-like"/>
    <property type="match status" value="1"/>
</dbReference>
<evidence type="ECO:0008006" key="3">
    <source>
        <dbReference type="Google" id="ProtNLM"/>
    </source>
</evidence>
<dbReference type="Proteomes" id="UP000220797">
    <property type="component" value="Unassembled WGS sequence"/>
</dbReference>
<dbReference type="InterPro" id="IPR036322">
    <property type="entry name" value="WD40_repeat_dom_sf"/>
</dbReference>
<gene>
    <name evidence="1" type="ORF">PGAL8A_00533500</name>
</gene>
<organism evidence="1 2">
    <name type="scientific">Plasmodium gallinaceum</name>
    <dbReference type="NCBI Taxonomy" id="5849"/>
    <lineage>
        <taxon>Eukaryota</taxon>
        <taxon>Sar</taxon>
        <taxon>Alveolata</taxon>
        <taxon>Apicomplexa</taxon>
        <taxon>Aconoidasida</taxon>
        <taxon>Haemosporida</taxon>
        <taxon>Plasmodiidae</taxon>
        <taxon>Plasmodium</taxon>
        <taxon>Plasmodium (Haemamoeba)</taxon>
    </lineage>
</organism>
<keyword evidence="2" id="KW-1185">Reference proteome</keyword>
<dbReference type="EMBL" id="CVMV01000110">
    <property type="protein sequence ID" value="CRG97757.1"/>
    <property type="molecule type" value="Genomic_DNA"/>
</dbReference>
<dbReference type="InterPro" id="IPR015943">
    <property type="entry name" value="WD40/YVTN_repeat-like_dom_sf"/>
</dbReference>
<proteinExistence type="predicted"/>
<dbReference type="PROSITE" id="PS50896">
    <property type="entry name" value="LISH"/>
    <property type="match status" value="1"/>
</dbReference>
<dbReference type="OrthoDB" id="376237at2759"/>